<keyword evidence="8 12" id="KW-0249">Electron transport</keyword>
<evidence type="ECO:0000256" key="11">
    <source>
        <dbReference type="ARBA" id="ARBA00023136"/>
    </source>
</evidence>
<keyword evidence="11 12" id="KW-0472">Membrane</keyword>
<dbReference type="PANTHER" id="PTHR30365">
    <property type="entry name" value="CYTOCHROME D UBIQUINOL OXIDASE"/>
    <property type="match status" value="1"/>
</dbReference>
<evidence type="ECO:0000256" key="4">
    <source>
        <dbReference type="ARBA" id="ARBA00022475"/>
    </source>
</evidence>
<evidence type="ECO:0000256" key="7">
    <source>
        <dbReference type="ARBA" id="ARBA00022723"/>
    </source>
</evidence>
<evidence type="ECO:0000256" key="3">
    <source>
        <dbReference type="ARBA" id="ARBA00022448"/>
    </source>
</evidence>
<dbReference type="OrthoDB" id="9807042at2"/>
<evidence type="ECO:0000313" key="14">
    <source>
        <dbReference type="Proteomes" id="UP000277858"/>
    </source>
</evidence>
<dbReference type="GO" id="GO:0005886">
    <property type="term" value="C:plasma membrane"/>
    <property type="evidence" value="ECO:0007669"/>
    <property type="project" value="UniProtKB-SubCell"/>
</dbReference>
<evidence type="ECO:0000256" key="12">
    <source>
        <dbReference type="PIRNR" id="PIRNR006446"/>
    </source>
</evidence>
<proteinExistence type="inferred from homology"/>
<feature type="transmembrane region" description="Helical" evidence="12">
    <location>
        <begin position="20"/>
        <end position="41"/>
    </location>
</feature>
<dbReference type="RefSeq" id="WP_028703582.1">
    <property type="nucleotide sequence ID" value="NZ_CP040635.1"/>
</dbReference>
<comment type="similarity">
    <text evidence="2 12">Belongs to the cytochrome ubiquinol oxidase subunit 1 family.</text>
</comment>
<evidence type="ECO:0000256" key="6">
    <source>
        <dbReference type="ARBA" id="ARBA00022692"/>
    </source>
</evidence>
<dbReference type="EC" id="1.10.3.-" evidence="13"/>
<reference evidence="13 14" key="1">
    <citation type="submission" date="2018-12" db="EMBL/GenBank/DDBJ databases">
        <authorList>
            <consortium name="Pathogen Informatics"/>
        </authorList>
    </citation>
    <scope>NUCLEOTIDE SEQUENCE [LARGE SCALE GENOMIC DNA]</scope>
    <source>
        <strain evidence="13 14">NCTC13652</strain>
    </source>
</reference>
<evidence type="ECO:0000256" key="10">
    <source>
        <dbReference type="ARBA" id="ARBA00023004"/>
    </source>
</evidence>
<keyword evidence="7 12" id="KW-0479">Metal-binding</keyword>
<dbReference type="Proteomes" id="UP000277858">
    <property type="component" value="Chromosome"/>
</dbReference>
<dbReference type="PANTHER" id="PTHR30365:SF15">
    <property type="entry name" value="CYTOCHROME BD UBIQUINOL OXIDASE SUBUNIT 1"/>
    <property type="match status" value="1"/>
</dbReference>
<dbReference type="GO" id="GO:0019646">
    <property type="term" value="P:aerobic electron transport chain"/>
    <property type="evidence" value="ECO:0007669"/>
    <property type="project" value="InterPro"/>
</dbReference>
<feature type="transmembrane region" description="Helical" evidence="12">
    <location>
        <begin position="127"/>
        <end position="150"/>
    </location>
</feature>
<keyword evidence="10 12" id="KW-0408">Iron</keyword>
<keyword evidence="13" id="KW-0560">Oxidoreductase</keyword>
<dbReference type="GO" id="GO:0046872">
    <property type="term" value="F:metal ion binding"/>
    <property type="evidence" value="ECO:0007669"/>
    <property type="project" value="UniProtKB-UniRule"/>
</dbReference>
<evidence type="ECO:0000256" key="8">
    <source>
        <dbReference type="ARBA" id="ARBA00022982"/>
    </source>
</evidence>
<dbReference type="GeneID" id="82884118"/>
<evidence type="ECO:0000256" key="9">
    <source>
        <dbReference type="ARBA" id="ARBA00022989"/>
    </source>
</evidence>
<keyword evidence="6 12" id="KW-0812">Transmembrane</keyword>
<feature type="transmembrane region" description="Helical" evidence="12">
    <location>
        <begin position="458"/>
        <end position="477"/>
    </location>
</feature>
<dbReference type="GO" id="GO:0009055">
    <property type="term" value="F:electron transfer activity"/>
    <property type="evidence" value="ECO:0007669"/>
    <property type="project" value="UniProtKB-UniRule"/>
</dbReference>
<keyword evidence="5 12" id="KW-0349">Heme</keyword>
<feature type="transmembrane region" description="Helical" evidence="12">
    <location>
        <begin position="236"/>
        <end position="254"/>
    </location>
</feature>
<dbReference type="InterPro" id="IPR002585">
    <property type="entry name" value="Cyt-d_ubiquinol_oxidase_su_1"/>
</dbReference>
<feature type="transmembrane region" description="Helical" evidence="12">
    <location>
        <begin position="91"/>
        <end position="115"/>
    </location>
</feature>
<dbReference type="GO" id="GO:0016682">
    <property type="term" value="F:oxidoreductase activity, acting on diphenols and related substances as donors, oxygen as acceptor"/>
    <property type="evidence" value="ECO:0007669"/>
    <property type="project" value="TreeGrafter"/>
</dbReference>
<keyword evidence="3 12" id="KW-0813">Transport</keyword>
<dbReference type="GO" id="GO:0020037">
    <property type="term" value="F:heme binding"/>
    <property type="evidence" value="ECO:0007669"/>
    <property type="project" value="TreeGrafter"/>
</dbReference>
<feature type="transmembrane region" description="Helical" evidence="12">
    <location>
        <begin position="183"/>
        <end position="204"/>
    </location>
</feature>
<evidence type="ECO:0000313" key="13">
    <source>
        <dbReference type="EMBL" id="VEI03060.1"/>
    </source>
</evidence>
<feature type="transmembrane region" description="Helical" evidence="12">
    <location>
        <begin position="369"/>
        <end position="391"/>
    </location>
</feature>
<name>A0A448NYP9_9ACTN</name>
<keyword evidence="4 12" id="KW-1003">Cell membrane</keyword>
<dbReference type="Pfam" id="PF01654">
    <property type="entry name" value="Cyt_bd_oxida_I"/>
    <property type="match status" value="1"/>
</dbReference>
<dbReference type="GO" id="GO:0070069">
    <property type="term" value="C:cytochrome complex"/>
    <property type="evidence" value="ECO:0007669"/>
    <property type="project" value="UniProtKB-UniRule"/>
</dbReference>
<gene>
    <name evidence="13" type="primary">cydA</name>
    <name evidence="13" type="ORF">NCTC13652_01258</name>
</gene>
<dbReference type="PIRSF" id="PIRSF006446">
    <property type="entry name" value="Cyt_quinol_oxidase_1"/>
    <property type="match status" value="1"/>
</dbReference>
<accession>A0A448NYP9</accession>
<evidence type="ECO:0000256" key="5">
    <source>
        <dbReference type="ARBA" id="ARBA00022617"/>
    </source>
</evidence>
<dbReference type="EMBL" id="LR134473">
    <property type="protein sequence ID" value="VEI03060.1"/>
    <property type="molecule type" value="Genomic_DNA"/>
</dbReference>
<feature type="transmembrane region" description="Helical" evidence="12">
    <location>
        <begin position="53"/>
        <end position="71"/>
    </location>
</feature>
<evidence type="ECO:0000256" key="2">
    <source>
        <dbReference type="ARBA" id="ARBA00009819"/>
    </source>
</evidence>
<sequence length="504" mass="55687">MDAQLIARWQFGITTIYHFFFVPITIALSMLVAVMQTIWVKTSNDRYLKLTKFYGNLFLINFALGVVTGIVQEFQFGMNWSEYSRFVGDIFGAPLALEALIAFFLESTFIGLWIFGWDRLPKKVHLATIYLTAFGTMISAVFILAANSWMQNPVGASYNPQTRRAELTDFGAVLTNPVLKATLLHQLSACYVVAGAIIAATAFWHLSKVANGRRTTAITDAGEVEDARTWRWATKFGAWVLIAAGAVTMISADYQGKVMTDVQPMKMASAEGAYYKTSDFSLLTIGKLDGSQEIFAIKIPGLLGFLGNGKWGSTIEGINNLKNVDLNEYTYRRKDGTQTSLQSSYAEVLRGHIAKNGIKLQPNIPVTYWSFRIMITLGMIAMAAGLVMLIWLARDRNPRHMRWLTLVLVLVPLCPLFANSFGWLFTEMGRQPWIVAGVLPTTEAVSPGVSAASVFTSVAVYTLIYGALAVVEVGLFFKAIRKGLPDVTPATTDKDEDAPLSFAY</sequence>
<protein>
    <submittedName>
        <fullName evidence="13">Cytochrome d ubiquinol oxidase subunit 1</fullName>
        <ecNumber evidence="13">1.10.3.-</ecNumber>
    </submittedName>
</protein>
<feature type="transmembrane region" description="Helical" evidence="12">
    <location>
        <begin position="403"/>
        <end position="425"/>
    </location>
</feature>
<evidence type="ECO:0000256" key="1">
    <source>
        <dbReference type="ARBA" id="ARBA00004651"/>
    </source>
</evidence>
<dbReference type="STRING" id="1122997.GCA_000425285_02210"/>
<organism evidence="13 14">
    <name type="scientific">Acidipropionibacterium jensenii</name>
    <dbReference type="NCBI Taxonomy" id="1749"/>
    <lineage>
        <taxon>Bacteria</taxon>
        <taxon>Bacillati</taxon>
        <taxon>Actinomycetota</taxon>
        <taxon>Actinomycetes</taxon>
        <taxon>Propionibacteriales</taxon>
        <taxon>Propionibacteriaceae</taxon>
        <taxon>Acidipropionibacterium</taxon>
    </lineage>
</organism>
<keyword evidence="9 12" id="KW-1133">Transmembrane helix</keyword>
<keyword evidence="14" id="KW-1185">Reference proteome</keyword>
<dbReference type="AlphaFoldDB" id="A0A448NYP9"/>
<comment type="subcellular location">
    <subcellularLocation>
        <location evidence="1">Cell membrane</location>
        <topology evidence="1">Multi-pass membrane protein</topology>
    </subcellularLocation>
</comment>